<dbReference type="SUPFAM" id="SSF103481">
    <property type="entry name" value="Multidrug resistance efflux transporter EmrE"/>
    <property type="match status" value="3"/>
</dbReference>
<dbReference type="EMBL" id="QOKY01000204">
    <property type="protein sequence ID" value="RMZ52534.1"/>
    <property type="molecule type" value="Genomic_DNA"/>
</dbReference>
<proteinExistence type="inferred from homology"/>
<keyword evidence="3 6" id="KW-0812">Transmembrane</keyword>
<feature type="transmembrane region" description="Helical" evidence="6">
    <location>
        <begin position="483"/>
        <end position="503"/>
    </location>
</feature>
<feature type="non-terminal residue" evidence="8">
    <location>
        <position position="1"/>
    </location>
</feature>
<dbReference type="PANTHER" id="PTHR22911:SF6">
    <property type="entry name" value="SOLUTE CARRIER FAMILY 35 MEMBER G1"/>
    <property type="match status" value="1"/>
</dbReference>
<feature type="transmembrane region" description="Helical" evidence="6">
    <location>
        <begin position="547"/>
        <end position="565"/>
    </location>
</feature>
<dbReference type="InterPro" id="IPR000620">
    <property type="entry name" value="EamA_dom"/>
</dbReference>
<feature type="transmembrane region" description="Helical" evidence="6">
    <location>
        <begin position="577"/>
        <end position="595"/>
    </location>
</feature>
<gene>
    <name evidence="8" type="ORF">APUTEX25_003677</name>
</gene>
<feature type="transmembrane region" description="Helical" evidence="6">
    <location>
        <begin position="515"/>
        <end position="535"/>
    </location>
</feature>
<feature type="transmembrane region" description="Helical" evidence="6">
    <location>
        <begin position="601"/>
        <end position="617"/>
    </location>
</feature>
<feature type="transmembrane region" description="Helical" evidence="6">
    <location>
        <begin position="391"/>
        <end position="415"/>
    </location>
</feature>
<accession>A0A3M7KRP9</accession>
<evidence type="ECO:0000313" key="8">
    <source>
        <dbReference type="EMBL" id="RMZ52534.1"/>
    </source>
</evidence>
<evidence type="ECO:0000313" key="9">
    <source>
        <dbReference type="Proteomes" id="UP000279271"/>
    </source>
</evidence>
<evidence type="ECO:0000256" key="1">
    <source>
        <dbReference type="ARBA" id="ARBA00004141"/>
    </source>
</evidence>
<feature type="transmembrane region" description="Helical" evidence="6">
    <location>
        <begin position="93"/>
        <end position="114"/>
    </location>
</feature>
<evidence type="ECO:0000256" key="3">
    <source>
        <dbReference type="ARBA" id="ARBA00022692"/>
    </source>
</evidence>
<reference evidence="9" key="1">
    <citation type="journal article" date="2018" name="Algal Res.">
        <title>Characterization of plant carbon substrate utilization by Auxenochlorella protothecoides.</title>
        <authorList>
            <person name="Vogler B.W."/>
            <person name="Starkenburg S.R."/>
            <person name="Sudasinghe N."/>
            <person name="Schambach J.Y."/>
            <person name="Rollin J.A."/>
            <person name="Pattathil S."/>
            <person name="Barry A.N."/>
        </authorList>
    </citation>
    <scope>NUCLEOTIDE SEQUENCE [LARGE SCALE GENOMIC DNA]</scope>
    <source>
        <strain evidence="9">UTEX 25</strain>
    </source>
</reference>
<comment type="caution">
    <text evidence="8">The sequence shown here is derived from an EMBL/GenBank/DDBJ whole genome shotgun (WGS) entry which is preliminary data.</text>
</comment>
<sequence length="685" mass="71086">ALWTSGLVCVLLSGILFSASSVLVKAIGRHVPVMQIIFVRSSLSMAAGFTAGRLRNVKPLFGERRSWALLSLRGALGSGSMLCRYAALTLLPMADSVSIVFISPTITAILAILVLSEPAGLHTLAGCVLSLLGVAVVAQPPMLLGGWAGEGVPWTRARGLGVAFALAGAAMGSASQVTIRRIGLRERPLTVSMWFHATSLASAVAPLAVAFPAGPVLPSLLEAAAMAGVAATSFLGQILMGRGIQLMHVVYANVAGAVLFGEPTTALKLSGGVLIGLGILEVNREKGEAPGQPETDPLLPDALDRPSIAEKGFGVELGKRAGLLWDTGMSCVVCSGLCFSVSSALLKYIGPALPVTEIILARSVISMTCAVVLSFARPAGAPPLFGRREQYGILLIRGILGATSQIAVYLAVLALPLADSTSILFLAPALTAALAWLVLGEPAGQHTLVGCTTCLLGVFIVAQPPFLVGMLTGRPVPWTRERLLGVGAALAGAFLTAGAYVVIRHVGKQTVPLTMSAWFFSVSFFTILPAVALSFPGPLLLPSPLQALTLVGIALTSFLAQLLMGRGLQLMPAAKCANVNLMQVVYASLLGLAFFDEAISWLQVLGAVFLAVGILEVNRQKISLLNVAASEGHAAIHDPEGQHLLGATSDQDEDGLPSKVVEGVHSLLLPLKHEPHSGQQGSPLH</sequence>
<feature type="transmembrane region" description="Helical" evidence="6">
    <location>
        <begin position="121"/>
        <end position="139"/>
    </location>
</feature>
<evidence type="ECO:0000256" key="4">
    <source>
        <dbReference type="ARBA" id="ARBA00022989"/>
    </source>
</evidence>
<feature type="transmembrane region" description="Helical" evidence="6">
    <location>
        <begin position="191"/>
        <end position="211"/>
    </location>
</feature>
<comment type="subcellular location">
    <subcellularLocation>
        <location evidence="1">Membrane</location>
        <topology evidence="1">Multi-pass membrane protein</topology>
    </subcellularLocation>
</comment>
<feature type="transmembrane region" description="Helical" evidence="6">
    <location>
        <begin position="358"/>
        <end position="379"/>
    </location>
</feature>
<name>A0A3M7KRP9_AUXPR</name>
<dbReference type="Proteomes" id="UP000279271">
    <property type="component" value="Unassembled WGS sequence"/>
</dbReference>
<organism evidence="8 9">
    <name type="scientific">Auxenochlorella protothecoides</name>
    <name type="common">Green microalga</name>
    <name type="synonym">Chlorella protothecoides</name>
    <dbReference type="NCBI Taxonomy" id="3075"/>
    <lineage>
        <taxon>Eukaryota</taxon>
        <taxon>Viridiplantae</taxon>
        <taxon>Chlorophyta</taxon>
        <taxon>core chlorophytes</taxon>
        <taxon>Trebouxiophyceae</taxon>
        <taxon>Chlorellales</taxon>
        <taxon>Chlorellaceae</taxon>
        <taxon>Auxenochlorella</taxon>
    </lineage>
</organism>
<dbReference type="AlphaFoldDB" id="A0A3M7KRP9"/>
<dbReference type="Pfam" id="PF00892">
    <property type="entry name" value="EamA"/>
    <property type="match status" value="3"/>
</dbReference>
<dbReference type="PANTHER" id="PTHR22911">
    <property type="entry name" value="ACYL-MALONYL CONDENSING ENZYME-RELATED"/>
    <property type="match status" value="1"/>
</dbReference>
<protein>
    <recommendedName>
        <fullName evidence="7">EamA domain-containing protein</fullName>
    </recommendedName>
</protein>
<evidence type="ECO:0000256" key="5">
    <source>
        <dbReference type="ARBA" id="ARBA00023136"/>
    </source>
</evidence>
<comment type="similarity">
    <text evidence="2">Belongs to the drug/metabolite transporter (DMT) superfamily. Plant drug/metabolite exporter (P-DME) (TC 2.A.7.4) family.</text>
</comment>
<evidence type="ECO:0000256" key="2">
    <source>
        <dbReference type="ARBA" id="ARBA00007635"/>
    </source>
</evidence>
<dbReference type="GO" id="GO:0016020">
    <property type="term" value="C:membrane"/>
    <property type="evidence" value="ECO:0007669"/>
    <property type="project" value="UniProtKB-SubCell"/>
</dbReference>
<keyword evidence="4 6" id="KW-1133">Transmembrane helix</keyword>
<feature type="transmembrane region" description="Helical" evidence="6">
    <location>
        <begin position="421"/>
        <end position="440"/>
    </location>
</feature>
<feature type="domain" description="EamA" evidence="7">
    <location>
        <begin position="328"/>
        <end position="461"/>
    </location>
</feature>
<feature type="domain" description="EamA" evidence="7">
    <location>
        <begin position="484"/>
        <end position="615"/>
    </location>
</feature>
<dbReference type="InterPro" id="IPR037185">
    <property type="entry name" value="EmrE-like"/>
</dbReference>
<evidence type="ECO:0000256" key="6">
    <source>
        <dbReference type="SAM" id="Phobius"/>
    </source>
</evidence>
<feature type="transmembrane region" description="Helical" evidence="6">
    <location>
        <begin position="223"/>
        <end position="240"/>
    </location>
</feature>
<keyword evidence="5 6" id="KW-0472">Membrane</keyword>
<feature type="transmembrane region" description="Helical" evidence="6">
    <location>
        <begin position="159"/>
        <end position="179"/>
    </location>
</feature>
<evidence type="ECO:0000259" key="7">
    <source>
        <dbReference type="Pfam" id="PF00892"/>
    </source>
</evidence>
<feature type="transmembrane region" description="Helical" evidence="6">
    <location>
        <begin position="323"/>
        <end position="346"/>
    </location>
</feature>
<feature type="domain" description="EamA" evidence="7">
    <location>
        <begin position="5"/>
        <end position="137"/>
    </location>
</feature>
<feature type="transmembrane region" description="Helical" evidence="6">
    <location>
        <begin position="447"/>
        <end position="471"/>
    </location>
</feature>